<dbReference type="RefSeq" id="WP_307479428.1">
    <property type="nucleotide sequence ID" value="NZ_JAUTBF010000001.1"/>
</dbReference>
<dbReference type="EMBL" id="JAUTBF010000001">
    <property type="protein sequence ID" value="MDQ1123707.1"/>
    <property type="molecule type" value="Genomic_DNA"/>
</dbReference>
<organism evidence="5 6">
    <name type="scientific">Microbacterium trichothecenolyticum</name>
    <name type="common">Aureobacterium trichothecenolyticum</name>
    <dbReference type="NCBI Taxonomy" id="69370"/>
    <lineage>
        <taxon>Bacteria</taxon>
        <taxon>Bacillati</taxon>
        <taxon>Actinomycetota</taxon>
        <taxon>Actinomycetes</taxon>
        <taxon>Micrococcales</taxon>
        <taxon>Microbacteriaceae</taxon>
        <taxon>Microbacterium</taxon>
    </lineage>
</organism>
<dbReference type="PROSITE" id="PS50994">
    <property type="entry name" value="INTEGRASE"/>
    <property type="match status" value="1"/>
</dbReference>
<gene>
    <name evidence="3" type="ORF">QE412_000372</name>
    <name evidence="4" type="ORF">QE412_001197</name>
    <name evidence="5" type="ORF">QE412_002280</name>
</gene>
<evidence type="ECO:0000313" key="6">
    <source>
        <dbReference type="Proteomes" id="UP001226691"/>
    </source>
</evidence>
<evidence type="ECO:0000256" key="1">
    <source>
        <dbReference type="SAM" id="MobiDB-lite"/>
    </source>
</evidence>
<accession>A0ABU0TXL4</accession>
<name>A0ABU0TXL4_MICTR</name>
<comment type="caution">
    <text evidence="5">The sequence shown here is derived from an EMBL/GenBank/DDBJ whole genome shotgun (WGS) entry which is preliminary data.</text>
</comment>
<evidence type="ECO:0000313" key="4">
    <source>
        <dbReference type="EMBL" id="MDQ1122624.1"/>
    </source>
</evidence>
<dbReference type="PANTHER" id="PTHR35004:SF7">
    <property type="entry name" value="INTEGRASE PROTEIN"/>
    <property type="match status" value="1"/>
</dbReference>
<dbReference type="InterPro" id="IPR036397">
    <property type="entry name" value="RNaseH_sf"/>
</dbReference>
<dbReference type="EMBL" id="JAUTBF010000001">
    <property type="protein sequence ID" value="MDQ1121799.1"/>
    <property type="molecule type" value="Genomic_DNA"/>
</dbReference>
<evidence type="ECO:0000313" key="3">
    <source>
        <dbReference type="EMBL" id="MDQ1121799.1"/>
    </source>
</evidence>
<keyword evidence="6" id="KW-1185">Reference proteome</keyword>
<reference evidence="5 6" key="1">
    <citation type="submission" date="2023-07" db="EMBL/GenBank/DDBJ databases">
        <title>Functional and genomic diversity of the sorghum phyllosphere microbiome.</title>
        <authorList>
            <person name="Shade A."/>
        </authorList>
    </citation>
    <scope>NUCLEOTIDE SEQUENCE [LARGE SCALE GENOMIC DNA]</scope>
    <source>
        <strain evidence="5 6">SORGH_AS_1207</strain>
    </source>
</reference>
<dbReference type="PANTHER" id="PTHR35004">
    <property type="entry name" value="TRANSPOSASE RV3428C-RELATED"/>
    <property type="match status" value="1"/>
</dbReference>
<dbReference type="Pfam" id="PF13565">
    <property type="entry name" value="HTH_32"/>
    <property type="match status" value="1"/>
</dbReference>
<evidence type="ECO:0000313" key="5">
    <source>
        <dbReference type="EMBL" id="MDQ1123707.1"/>
    </source>
</evidence>
<protein>
    <submittedName>
        <fullName evidence="5">Transposase InsO family protein</fullName>
    </submittedName>
</protein>
<dbReference type="SUPFAM" id="SSF46689">
    <property type="entry name" value="Homeodomain-like"/>
    <property type="match status" value="1"/>
</dbReference>
<dbReference type="SUPFAM" id="SSF53098">
    <property type="entry name" value="Ribonuclease H-like"/>
    <property type="match status" value="1"/>
</dbReference>
<dbReference type="Pfam" id="PF13683">
    <property type="entry name" value="rve_3"/>
    <property type="match status" value="1"/>
</dbReference>
<dbReference type="InterPro" id="IPR047656">
    <property type="entry name" value="IS481-like_transpos"/>
</dbReference>
<dbReference type="EMBL" id="JAUTBF010000001">
    <property type="protein sequence ID" value="MDQ1122624.1"/>
    <property type="molecule type" value="Genomic_DNA"/>
</dbReference>
<dbReference type="InterPro" id="IPR001584">
    <property type="entry name" value="Integrase_cat-core"/>
</dbReference>
<dbReference type="InterPro" id="IPR009057">
    <property type="entry name" value="Homeodomain-like_sf"/>
</dbReference>
<proteinExistence type="predicted"/>
<evidence type="ECO:0000259" key="2">
    <source>
        <dbReference type="PROSITE" id="PS50994"/>
    </source>
</evidence>
<feature type="domain" description="Integrase catalytic" evidence="2">
    <location>
        <begin position="137"/>
        <end position="319"/>
    </location>
</feature>
<dbReference type="NCBIfam" id="NF033577">
    <property type="entry name" value="transpos_IS481"/>
    <property type="match status" value="1"/>
</dbReference>
<feature type="region of interest" description="Disordered" evidence="1">
    <location>
        <begin position="155"/>
        <end position="175"/>
    </location>
</feature>
<dbReference type="InterPro" id="IPR012337">
    <property type="entry name" value="RNaseH-like_sf"/>
</dbReference>
<sequence>MSHANAVLAPAGRLRLARLIVDEGWPLRRAAERFGVGVTTAARWACRYREAGAAGMADRSSRPRVNPNRTRARVERRVVSLRVSRRWGPARIAAQLRLNRSTVQAILRRYGCPPLRWTDPGTGVRIKTSRAATNRYEAATPGDLVHMDVKKLGRIPDGGGHRIHGPAQGKRNRAGKGHGYAFIHSVVDDHTRMAYSEILSDERKDTVTAFWTRAHAWFQGAGIEVKAVMTDNGNGYRSHLFRDALGPIRHIRTRPYRPQTNGKVERLNRTLLQEWAYARAYRSETERTAAFAPWLHHYNHHRTHTAINGTPASRVPNLPSHNT</sequence>
<dbReference type="Gene3D" id="3.30.420.10">
    <property type="entry name" value="Ribonuclease H-like superfamily/Ribonuclease H"/>
    <property type="match status" value="1"/>
</dbReference>
<dbReference type="Proteomes" id="UP001226691">
    <property type="component" value="Unassembled WGS sequence"/>
</dbReference>